<evidence type="ECO:0000313" key="5">
    <source>
        <dbReference type="Proteomes" id="UP000460412"/>
    </source>
</evidence>
<dbReference type="InterPro" id="IPR015422">
    <property type="entry name" value="PyrdxlP-dep_Trfase_small"/>
</dbReference>
<protein>
    <submittedName>
        <fullName evidence="4">Aminotransferase class V-fold PLP-dependent enzyme</fullName>
    </submittedName>
</protein>
<dbReference type="EMBL" id="WUQX01000001">
    <property type="protein sequence ID" value="MXP76842.1"/>
    <property type="molecule type" value="Genomic_DNA"/>
</dbReference>
<keyword evidence="4" id="KW-0808">Transferase</keyword>
<accession>A0A7X3SJV5</accession>
<dbReference type="InterPro" id="IPR015421">
    <property type="entry name" value="PyrdxlP-dep_Trfase_major"/>
</dbReference>
<keyword evidence="5" id="KW-1185">Reference proteome</keyword>
<keyword evidence="2 3" id="KW-0663">Pyridoxal phosphate</keyword>
<dbReference type="PIRSF" id="PIRSF000390">
    <property type="entry name" value="PLP_StrS"/>
    <property type="match status" value="1"/>
</dbReference>
<evidence type="ECO:0000256" key="3">
    <source>
        <dbReference type="RuleBase" id="RU004508"/>
    </source>
</evidence>
<proteinExistence type="inferred from homology"/>
<dbReference type="Gene3D" id="3.40.640.10">
    <property type="entry name" value="Type I PLP-dependent aspartate aminotransferase-like (Major domain)"/>
    <property type="match status" value="1"/>
</dbReference>
<evidence type="ECO:0000313" key="4">
    <source>
        <dbReference type="EMBL" id="MXP76842.1"/>
    </source>
</evidence>
<dbReference type="GO" id="GO:0000271">
    <property type="term" value="P:polysaccharide biosynthetic process"/>
    <property type="evidence" value="ECO:0007669"/>
    <property type="project" value="TreeGrafter"/>
</dbReference>
<dbReference type="AlphaFoldDB" id="A0A7X3SJV5"/>
<comment type="similarity">
    <text evidence="3">Belongs to the DegT/DnrJ/EryC1 family.</text>
</comment>
<dbReference type="InterPro" id="IPR015424">
    <property type="entry name" value="PyrdxlP-dep_Trfase"/>
</dbReference>
<name>A0A7X3SJV5_9FIRM</name>
<dbReference type="PANTHER" id="PTHR30244:SF34">
    <property type="entry name" value="DTDP-4-AMINO-4,6-DIDEOXYGALACTOSE TRANSAMINASE"/>
    <property type="match status" value="1"/>
</dbReference>
<reference evidence="4 5" key="1">
    <citation type="submission" date="2019-12" db="EMBL/GenBank/DDBJ databases">
        <title>Sporaefaciens musculi gen. nov., sp. nov., a novel bacterium isolated from the caecum of an obese mouse.</title>
        <authorList>
            <person name="Rasmussen T.S."/>
            <person name="Streidl T."/>
            <person name="Hitch T.C.A."/>
            <person name="Wortmann E."/>
            <person name="Deptula P."/>
            <person name="Hansen M."/>
            <person name="Nielsen D.S."/>
            <person name="Clavel T."/>
            <person name="Vogensen F.K."/>
        </authorList>
    </citation>
    <scope>NUCLEOTIDE SEQUENCE [LARGE SCALE GENOMIC DNA]</scope>
    <source>
        <strain evidence="4 5">WCA-9-b2</strain>
    </source>
</reference>
<dbReference type="Proteomes" id="UP000460412">
    <property type="component" value="Unassembled WGS sequence"/>
</dbReference>
<keyword evidence="4" id="KW-0032">Aminotransferase</keyword>
<dbReference type="PANTHER" id="PTHR30244">
    <property type="entry name" value="TRANSAMINASE"/>
    <property type="match status" value="1"/>
</dbReference>
<dbReference type="Gene3D" id="3.90.1150.10">
    <property type="entry name" value="Aspartate Aminotransferase, domain 1"/>
    <property type="match status" value="1"/>
</dbReference>
<sequence length="405" mass="45870">MFRNSNDFKPFEAKIWLSSPTMHGQEIEYVKEAYETNWMSTVGTNINELEKIACEKVGCNYAVALSCGTAALHMAVKLAGVRPGDKVFCTDMTFDATVNPIVYEGGIPIFIDTEYDTWNMDPTALEKAFLTYPDVKVVVIAHLYGVPAKMDEILEICERYGAIVIEDAAESLGASYKGVQTGAFGSYSAISYNGNKIITGSTGGMLLTDDKAAADKVRKWSTQSRENAPWYQHEELGYNYRMSNVVAGIVRGQFPYLEEHIARKKEIYERYKEGLKGLPVTMNPYDEENSRPNYWLSCLLIHEDAMCKQVRSDCEVLYTSEAKKSCPAEILEVLGRYNAEGRPIWKPMHMQPIYRMNGFVTREEDGKPLDVGRDIFHRGLCLTSDNKMTREEQDRIIELIRSCFD</sequence>
<feature type="modified residue" description="N6-(pyridoxal phosphate)lysine" evidence="2">
    <location>
        <position position="196"/>
    </location>
</feature>
<dbReference type="Pfam" id="PF01041">
    <property type="entry name" value="DegT_DnrJ_EryC1"/>
    <property type="match status" value="1"/>
</dbReference>
<organism evidence="4 5">
    <name type="scientific">Sporofaciens musculi</name>
    <dbReference type="NCBI Taxonomy" id="2681861"/>
    <lineage>
        <taxon>Bacteria</taxon>
        <taxon>Bacillati</taxon>
        <taxon>Bacillota</taxon>
        <taxon>Clostridia</taxon>
        <taxon>Lachnospirales</taxon>
        <taxon>Lachnospiraceae</taxon>
        <taxon>Sporofaciens</taxon>
    </lineage>
</organism>
<evidence type="ECO:0000256" key="1">
    <source>
        <dbReference type="PIRSR" id="PIRSR000390-1"/>
    </source>
</evidence>
<feature type="active site" description="Proton acceptor" evidence="1">
    <location>
        <position position="196"/>
    </location>
</feature>
<dbReference type="CDD" id="cd00616">
    <property type="entry name" value="AHBA_syn"/>
    <property type="match status" value="1"/>
</dbReference>
<comment type="caution">
    <text evidence="4">The sequence shown here is derived from an EMBL/GenBank/DDBJ whole genome shotgun (WGS) entry which is preliminary data.</text>
</comment>
<evidence type="ECO:0000256" key="2">
    <source>
        <dbReference type="PIRSR" id="PIRSR000390-2"/>
    </source>
</evidence>
<dbReference type="RefSeq" id="WP_159751892.1">
    <property type="nucleotide sequence ID" value="NZ_WUQX01000001.1"/>
</dbReference>
<dbReference type="GO" id="GO:0008483">
    <property type="term" value="F:transaminase activity"/>
    <property type="evidence" value="ECO:0007669"/>
    <property type="project" value="UniProtKB-KW"/>
</dbReference>
<dbReference type="SUPFAM" id="SSF53383">
    <property type="entry name" value="PLP-dependent transferases"/>
    <property type="match status" value="1"/>
</dbReference>
<gene>
    <name evidence="4" type="ORF">GN277_16045</name>
</gene>
<dbReference type="GO" id="GO:0030170">
    <property type="term" value="F:pyridoxal phosphate binding"/>
    <property type="evidence" value="ECO:0007669"/>
    <property type="project" value="TreeGrafter"/>
</dbReference>
<dbReference type="InterPro" id="IPR000653">
    <property type="entry name" value="DegT/StrS_aminotransferase"/>
</dbReference>